<dbReference type="EMBL" id="BSVB01000001">
    <property type="protein sequence ID" value="GMA95697.1"/>
    <property type="molecule type" value="Genomic_DNA"/>
</dbReference>
<dbReference type="InterPro" id="IPR057687">
    <property type="entry name" value="DUF7927"/>
</dbReference>
<feature type="compositionally biased region" description="Basic and acidic residues" evidence="1">
    <location>
        <begin position="244"/>
        <end position="255"/>
    </location>
</feature>
<dbReference type="NCBIfam" id="TIGR01451">
    <property type="entry name" value="B_ant_repeat"/>
    <property type="match status" value="1"/>
</dbReference>
<dbReference type="Proteomes" id="UP001157034">
    <property type="component" value="Unassembled WGS sequence"/>
</dbReference>
<reference evidence="4" key="1">
    <citation type="journal article" date="2019" name="Int. J. Syst. Evol. Microbiol.">
        <title>The Global Catalogue of Microorganisms (GCM) 10K type strain sequencing project: providing services to taxonomists for standard genome sequencing and annotation.</title>
        <authorList>
            <consortium name="The Broad Institute Genomics Platform"/>
            <consortium name="The Broad Institute Genome Sequencing Center for Infectious Disease"/>
            <person name="Wu L."/>
            <person name="Ma J."/>
        </authorList>
    </citation>
    <scope>NUCLEOTIDE SEQUENCE [LARGE SCALE GENOMIC DNA]</scope>
    <source>
        <strain evidence="4">NBRC 108894</strain>
    </source>
</reference>
<dbReference type="InterPro" id="IPR047589">
    <property type="entry name" value="DUF11_rpt"/>
</dbReference>
<feature type="compositionally biased region" description="Basic residues" evidence="1">
    <location>
        <begin position="264"/>
        <end position="275"/>
    </location>
</feature>
<name>A0ABQ6K4Z7_9MICO</name>
<sequence length="299" mass="30300">MARGAADRGSQAITYSVTVNTPDSGDHLLKNTVVTPGGDCVAGSSDPACSVTVPVQSFRVVKTANAATAVPGAVVDYTITVINTGEVAFTQDRPASFSDDLTNVLTYASYDGDVDSGATYAEPTIHWSGALPIGGVVSVTYSVRLAADASAGERLLNTVVTPEDPSGVMSNCLPGDPDPSCAANVTVRSATASGGQVAFTGLDVMPALLWAVSSSRRARSSPSQSGSVVVVADAAAVATFSETGDGRGHESDHSAGRQALTGGVRRHPGGARRARHDGAHLRRAGSGGRSARGPVDHAQ</sequence>
<keyword evidence="4" id="KW-1185">Reference proteome</keyword>
<accession>A0ABQ6K4Z7</accession>
<evidence type="ECO:0000256" key="1">
    <source>
        <dbReference type="SAM" id="MobiDB-lite"/>
    </source>
</evidence>
<dbReference type="Pfam" id="PF25549">
    <property type="entry name" value="DUF7927"/>
    <property type="match status" value="1"/>
</dbReference>
<proteinExistence type="predicted"/>
<evidence type="ECO:0000259" key="2">
    <source>
        <dbReference type="Pfam" id="PF25549"/>
    </source>
</evidence>
<organism evidence="3 4">
    <name type="scientific">Pseudolysinimonas kribbensis</name>
    <dbReference type="NCBI Taxonomy" id="433641"/>
    <lineage>
        <taxon>Bacteria</taxon>
        <taxon>Bacillati</taxon>
        <taxon>Actinomycetota</taxon>
        <taxon>Actinomycetes</taxon>
        <taxon>Micrococcales</taxon>
        <taxon>Microbacteriaceae</taxon>
        <taxon>Pseudolysinimonas</taxon>
    </lineage>
</organism>
<protein>
    <recommendedName>
        <fullName evidence="2">DUF7927 domain-containing protein</fullName>
    </recommendedName>
</protein>
<evidence type="ECO:0000313" key="4">
    <source>
        <dbReference type="Proteomes" id="UP001157034"/>
    </source>
</evidence>
<evidence type="ECO:0000313" key="3">
    <source>
        <dbReference type="EMBL" id="GMA95697.1"/>
    </source>
</evidence>
<feature type="domain" description="DUF7927" evidence="2">
    <location>
        <begin position="60"/>
        <end position="182"/>
    </location>
</feature>
<feature type="region of interest" description="Disordered" evidence="1">
    <location>
        <begin position="242"/>
        <end position="299"/>
    </location>
</feature>
<gene>
    <name evidence="3" type="ORF">GCM10025881_25210</name>
</gene>
<comment type="caution">
    <text evidence="3">The sequence shown here is derived from an EMBL/GenBank/DDBJ whole genome shotgun (WGS) entry which is preliminary data.</text>
</comment>